<dbReference type="Pfam" id="PF00082">
    <property type="entry name" value="Peptidase_S8"/>
    <property type="match status" value="1"/>
</dbReference>
<dbReference type="FunFam" id="2.60.40.2310:FF:000001">
    <property type="entry name" value="Subtilisin-like protease SBT1.5"/>
    <property type="match status" value="1"/>
</dbReference>
<keyword evidence="4" id="KW-0720">Serine protease</keyword>
<dbReference type="AlphaFoldDB" id="A0A426Y801"/>
<dbReference type="PANTHER" id="PTHR10795">
    <property type="entry name" value="PROPROTEIN CONVERTASE SUBTILISIN/KEXIN"/>
    <property type="match status" value="1"/>
</dbReference>
<sequence length="514" mass="55134">MQYFNDNTGIWPESKSFDDHGYGPVPSRWKGICQTGELFSIHSCNRKIIGARWYARGIDPSLLAGEYQSPRDSHGHGTHTASTAAGSFVSNASFHGLGSGTARGGAPRARLAIYKACWVDVGCLDATVLKAIDDAIHDSVDILSLSLGGQLNPYYASIHAVAKGIPVVFAGGNDGPVPQTIANDLPWVITVAASSIDRSFPTVLTFGDDQALPPARAVAADGYLQDVAKRLNEAKAAGVIVARPPLGLLSTCQVLCVNVDKGRRAKILAYATSSRFASFYLVLGILKRREANVPIQHQLIWQFASGEGEPGIQHCGEQSDGAQGGSFLLQRAEPRTTNANGFPIEADGGVRKLADPFDFGGGHIDPDRASDPGLIYDVDPKDYFKYFHCSDDALGSCDLVDHHLYHLNLPSISIPDLKTSVTVCRTVTNVGDTNSTYKAEVQSPPGVKVTVEPSLLQFNCTQTAHTFTVKFTSVEMVQGGFTFGSLTWVDGGKHSVRIPLAVRVIIQDEFSDTS</sequence>
<keyword evidence="2" id="KW-0645">Protease</keyword>
<dbReference type="InterPro" id="IPR036852">
    <property type="entry name" value="Peptidase_S8/S53_dom_sf"/>
</dbReference>
<name>A0A426Y801_ENSVE</name>
<keyword evidence="4" id="KW-0378">Hydrolase</keyword>
<comment type="similarity">
    <text evidence="1 5">Belongs to the peptidase S8 family.</text>
</comment>
<dbReference type="Gene3D" id="3.50.30.30">
    <property type="match status" value="1"/>
</dbReference>
<dbReference type="Pfam" id="PF17766">
    <property type="entry name" value="fn3_6"/>
    <property type="match status" value="1"/>
</dbReference>
<dbReference type="InterPro" id="IPR034197">
    <property type="entry name" value="Peptidases_S8_3"/>
</dbReference>
<evidence type="ECO:0000313" key="8">
    <source>
        <dbReference type="EMBL" id="RRT47847.1"/>
    </source>
</evidence>
<gene>
    <name evidence="8" type="ORF">B296_00053487</name>
</gene>
<evidence type="ECO:0000256" key="4">
    <source>
        <dbReference type="ARBA" id="ARBA00022825"/>
    </source>
</evidence>
<dbReference type="GO" id="GO:0006508">
    <property type="term" value="P:proteolysis"/>
    <property type="evidence" value="ECO:0007669"/>
    <property type="project" value="UniProtKB-KW"/>
</dbReference>
<evidence type="ECO:0000256" key="2">
    <source>
        <dbReference type="ARBA" id="ARBA00022670"/>
    </source>
</evidence>
<dbReference type="InterPro" id="IPR000209">
    <property type="entry name" value="Peptidase_S8/S53_dom"/>
</dbReference>
<dbReference type="InterPro" id="IPR041469">
    <property type="entry name" value="Subtilisin-like_FN3"/>
</dbReference>
<dbReference type="GO" id="GO:0004252">
    <property type="term" value="F:serine-type endopeptidase activity"/>
    <property type="evidence" value="ECO:0007669"/>
    <property type="project" value="InterPro"/>
</dbReference>
<evidence type="ECO:0000259" key="7">
    <source>
        <dbReference type="Pfam" id="PF17766"/>
    </source>
</evidence>
<dbReference type="SUPFAM" id="SSF52743">
    <property type="entry name" value="Subtilisin-like"/>
    <property type="match status" value="1"/>
</dbReference>
<evidence type="ECO:0000313" key="9">
    <source>
        <dbReference type="Proteomes" id="UP000287651"/>
    </source>
</evidence>
<dbReference type="Proteomes" id="UP000287651">
    <property type="component" value="Unassembled WGS sequence"/>
</dbReference>
<organism evidence="8 9">
    <name type="scientific">Ensete ventricosum</name>
    <name type="common">Abyssinian banana</name>
    <name type="synonym">Musa ensete</name>
    <dbReference type="NCBI Taxonomy" id="4639"/>
    <lineage>
        <taxon>Eukaryota</taxon>
        <taxon>Viridiplantae</taxon>
        <taxon>Streptophyta</taxon>
        <taxon>Embryophyta</taxon>
        <taxon>Tracheophyta</taxon>
        <taxon>Spermatophyta</taxon>
        <taxon>Magnoliopsida</taxon>
        <taxon>Liliopsida</taxon>
        <taxon>Zingiberales</taxon>
        <taxon>Musaceae</taxon>
        <taxon>Ensete</taxon>
    </lineage>
</organism>
<evidence type="ECO:0000256" key="5">
    <source>
        <dbReference type="PROSITE-ProRule" id="PRU01240"/>
    </source>
</evidence>
<dbReference type="EMBL" id="AMZH03014317">
    <property type="protein sequence ID" value="RRT47847.1"/>
    <property type="molecule type" value="Genomic_DNA"/>
</dbReference>
<evidence type="ECO:0000256" key="1">
    <source>
        <dbReference type="ARBA" id="ARBA00011073"/>
    </source>
</evidence>
<comment type="caution">
    <text evidence="5">Lacks conserved residue(s) required for the propagation of feature annotation.</text>
</comment>
<dbReference type="InterPro" id="IPR045051">
    <property type="entry name" value="SBT"/>
</dbReference>
<proteinExistence type="inferred from homology"/>
<evidence type="ECO:0000259" key="6">
    <source>
        <dbReference type="Pfam" id="PF00082"/>
    </source>
</evidence>
<feature type="domain" description="Peptidase S8/S53" evidence="6">
    <location>
        <begin position="66"/>
        <end position="195"/>
    </location>
</feature>
<evidence type="ECO:0000256" key="3">
    <source>
        <dbReference type="ARBA" id="ARBA00022729"/>
    </source>
</evidence>
<keyword evidence="3" id="KW-0732">Signal</keyword>
<dbReference type="Gene3D" id="2.60.40.2310">
    <property type="match status" value="1"/>
</dbReference>
<protein>
    <recommendedName>
        <fullName evidence="10">Subtilisin-like protease fibronectin type-III domain-containing protein</fullName>
    </recommendedName>
</protein>
<reference evidence="8 9" key="1">
    <citation type="journal article" date="2014" name="Agronomy (Basel)">
        <title>A Draft Genome Sequence for Ensete ventricosum, the Drought-Tolerant Tree Against Hunger.</title>
        <authorList>
            <person name="Harrison J."/>
            <person name="Moore K.A."/>
            <person name="Paszkiewicz K."/>
            <person name="Jones T."/>
            <person name="Grant M."/>
            <person name="Ambacheew D."/>
            <person name="Muzemil S."/>
            <person name="Studholme D.J."/>
        </authorList>
    </citation>
    <scope>NUCLEOTIDE SEQUENCE [LARGE SCALE GENOMIC DNA]</scope>
</reference>
<feature type="domain" description="Subtilisin-like protease fibronectin type-III" evidence="7">
    <location>
        <begin position="407"/>
        <end position="502"/>
    </location>
</feature>
<dbReference type="CDD" id="cd04852">
    <property type="entry name" value="Peptidases_S8_3"/>
    <property type="match status" value="1"/>
</dbReference>
<dbReference type="PROSITE" id="PS51892">
    <property type="entry name" value="SUBTILASE"/>
    <property type="match status" value="1"/>
</dbReference>
<evidence type="ECO:0008006" key="10">
    <source>
        <dbReference type="Google" id="ProtNLM"/>
    </source>
</evidence>
<comment type="caution">
    <text evidence="8">The sequence shown here is derived from an EMBL/GenBank/DDBJ whole genome shotgun (WGS) entry which is preliminary data.</text>
</comment>
<dbReference type="Gene3D" id="3.40.50.200">
    <property type="entry name" value="Peptidase S8/S53 domain"/>
    <property type="match status" value="2"/>
</dbReference>
<accession>A0A426Y801</accession>